<reference evidence="5" key="2">
    <citation type="submission" date="2020-09" db="EMBL/GenBank/DDBJ databases">
        <authorList>
            <person name="Sun Q."/>
            <person name="Ohkuma M."/>
        </authorList>
    </citation>
    <scope>NUCLEOTIDE SEQUENCE</scope>
    <source>
        <strain evidence="5">JCM 3313</strain>
    </source>
</reference>
<keyword evidence="2" id="KW-0808">Transferase</keyword>
<dbReference type="PANTHER" id="PTHR43464:SF19">
    <property type="entry name" value="UBIQUINONE BIOSYNTHESIS O-METHYLTRANSFERASE, MITOCHONDRIAL"/>
    <property type="match status" value="1"/>
</dbReference>
<name>A0A918EF08_9PSEU</name>
<evidence type="ECO:0000256" key="3">
    <source>
        <dbReference type="ARBA" id="ARBA00022691"/>
    </source>
</evidence>
<accession>A0A918EF08</accession>
<dbReference type="GO" id="GO:0008168">
    <property type="term" value="F:methyltransferase activity"/>
    <property type="evidence" value="ECO:0007669"/>
    <property type="project" value="UniProtKB-KW"/>
</dbReference>
<feature type="domain" description="Methyltransferase" evidence="4">
    <location>
        <begin position="64"/>
        <end position="155"/>
    </location>
</feature>
<proteinExistence type="predicted"/>
<keyword evidence="6" id="KW-1185">Reference proteome</keyword>
<evidence type="ECO:0000256" key="1">
    <source>
        <dbReference type="ARBA" id="ARBA00022603"/>
    </source>
</evidence>
<keyword evidence="1" id="KW-0489">Methyltransferase</keyword>
<dbReference type="InterPro" id="IPR041698">
    <property type="entry name" value="Methyltransf_25"/>
</dbReference>
<organism evidence="5 6">
    <name type="scientific">Saccharothrix coeruleofusca</name>
    <dbReference type="NCBI Taxonomy" id="33919"/>
    <lineage>
        <taxon>Bacteria</taxon>
        <taxon>Bacillati</taxon>
        <taxon>Actinomycetota</taxon>
        <taxon>Actinomycetes</taxon>
        <taxon>Pseudonocardiales</taxon>
        <taxon>Pseudonocardiaceae</taxon>
        <taxon>Saccharothrix</taxon>
    </lineage>
</organism>
<reference evidence="5" key="1">
    <citation type="journal article" date="2014" name="Int. J. Syst. Evol. Microbiol.">
        <title>Complete genome sequence of Corynebacterium casei LMG S-19264T (=DSM 44701T), isolated from a smear-ripened cheese.</title>
        <authorList>
            <consortium name="US DOE Joint Genome Institute (JGI-PGF)"/>
            <person name="Walter F."/>
            <person name="Albersmeier A."/>
            <person name="Kalinowski J."/>
            <person name="Ruckert C."/>
        </authorList>
    </citation>
    <scope>NUCLEOTIDE SEQUENCE</scope>
    <source>
        <strain evidence="5">JCM 3313</strain>
    </source>
</reference>
<evidence type="ECO:0000313" key="6">
    <source>
        <dbReference type="Proteomes" id="UP000639606"/>
    </source>
</evidence>
<dbReference type="GO" id="GO:0032259">
    <property type="term" value="P:methylation"/>
    <property type="evidence" value="ECO:0007669"/>
    <property type="project" value="UniProtKB-KW"/>
</dbReference>
<dbReference type="Proteomes" id="UP000639606">
    <property type="component" value="Unassembled WGS sequence"/>
</dbReference>
<dbReference type="EMBL" id="BMRG01000006">
    <property type="protein sequence ID" value="GGP61289.1"/>
    <property type="molecule type" value="Genomic_DNA"/>
</dbReference>
<dbReference type="SUPFAM" id="SSF53335">
    <property type="entry name" value="S-adenosyl-L-methionine-dependent methyltransferases"/>
    <property type="match status" value="1"/>
</dbReference>
<dbReference type="Pfam" id="PF13649">
    <property type="entry name" value="Methyltransf_25"/>
    <property type="match status" value="1"/>
</dbReference>
<dbReference type="AlphaFoldDB" id="A0A918EF08"/>
<evidence type="ECO:0000259" key="4">
    <source>
        <dbReference type="Pfam" id="PF13649"/>
    </source>
</evidence>
<comment type="caution">
    <text evidence="5">The sequence shown here is derived from an EMBL/GenBank/DDBJ whole genome shotgun (WGS) entry which is preliminary data.</text>
</comment>
<evidence type="ECO:0000256" key="2">
    <source>
        <dbReference type="ARBA" id="ARBA00022679"/>
    </source>
</evidence>
<gene>
    <name evidence="5" type="ORF">GCM10010185_37290</name>
</gene>
<protein>
    <recommendedName>
        <fullName evidence="4">Methyltransferase domain-containing protein</fullName>
    </recommendedName>
</protein>
<dbReference type="InterPro" id="IPR029063">
    <property type="entry name" value="SAM-dependent_MTases_sf"/>
</dbReference>
<sequence length="227" mass="24744">MHEIFSAQAEAENCERVMGDRRHGLSESEQYWEAHYNTRRRLWSGRANPVLTDVADGLPTGAALDLGCGEGGDAVWLARRGWRVTAVDVSATALARAEAHAAEAGVEIRFERHDLAHTFPQGAFDLVSAQYLQSPVDFPRAEALRRAADAVRPGGLLLVVDHGAPPPWSPNLDVRFPTPEETLAGIGLDDARWRTERMGSPRRQGTGPDGQTGVLVDNVLALRRLPA</sequence>
<evidence type="ECO:0000313" key="5">
    <source>
        <dbReference type="EMBL" id="GGP61289.1"/>
    </source>
</evidence>
<dbReference type="PANTHER" id="PTHR43464">
    <property type="entry name" value="METHYLTRANSFERASE"/>
    <property type="match status" value="1"/>
</dbReference>
<dbReference type="CDD" id="cd02440">
    <property type="entry name" value="AdoMet_MTases"/>
    <property type="match status" value="1"/>
</dbReference>
<dbReference type="RefSeq" id="WP_306344682.1">
    <property type="nucleotide sequence ID" value="NZ_BMRG01000006.1"/>
</dbReference>
<keyword evidence="3" id="KW-0949">S-adenosyl-L-methionine</keyword>
<dbReference type="Gene3D" id="3.40.50.150">
    <property type="entry name" value="Vaccinia Virus protein VP39"/>
    <property type="match status" value="1"/>
</dbReference>